<dbReference type="InterPro" id="IPR054825">
    <property type="entry name" value="P68-like"/>
</dbReference>
<evidence type="ECO:0000259" key="3">
    <source>
        <dbReference type="Pfam" id="PF03202"/>
    </source>
</evidence>
<dbReference type="PROSITE" id="PS51257">
    <property type="entry name" value="PROKAR_LIPOPROTEIN"/>
    <property type="match status" value="1"/>
</dbReference>
<evidence type="ECO:0000313" key="6">
    <source>
        <dbReference type="Proteomes" id="UP001164481"/>
    </source>
</evidence>
<evidence type="ECO:0000313" key="5">
    <source>
        <dbReference type="EMBL" id="UZW64781.1"/>
    </source>
</evidence>
<dbReference type="Pfam" id="PF03305">
    <property type="entry name" value="Lipoprotein_X"/>
    <property type="match status" value="1"/>
</dbReference>
<dbReference type="Proteomes" id="UP001164481">
    <property type="component" value="Chromosome"/>
</dbReference>
<evidence type="ECO:0000256" key="2">
    <source>
        <dbReference type="SAM" id="SignalP"/>
    </source>
</evidence>
<dbReference type="RefSeq" id="WP_239611042.1">
    <property type="nucleotide sequence ID" value="NZ_CP069379.1"/>
</dbReference>
<feature type="domain" description="Mycoplasma lipoprotein C-terminal" evidence="3">
    <location>
        <begin position="639"/>
        <end position="756"/>
    </location>
</feature>
<name>A0AAX3F164_MYCSY</name>
<dbReference type="Pfam" id="PF03202">
    <property type="entry name" value="Lipoprotein_10"/>
    <property type="match status" value="1"/>
</dbReference>
<dbReference type="NCBIfam" id="NF045826">
    <property type="entry name" value="lipo_P68"/>
    <property type="match status" value="1"/>
</dbReference>
<dbReference type="EMBL" id="CP107525">
    <property type="protein sequence ID" value="UZW64781.1"/>
    <property type="molecule type" value="Genomic_DNA"/>
</dbReference>
<dbReference type="InterPro" id="IPR004890">
    <property type="entry name" value="Lipoprotein_10_C"/>
</dbReference>
<accession>A0AAX3F164</accession>
<protein>
    <submittedName>
        <fullName evidence="5">P80 family lipoprotein</fullName>
    </submittedName>
</protein>
<keyword evidence="5" id="KW-0449">Lipoprotein</keyword>
<proteinExistence type="inferred from homology"/>
<feature type="chain" id="PRO_5043768962" evidence="2">
    <location>
        <begin position="24"/>
        <end position="787"/>
    </location>
</feature>
<organism evidence="5 6">
    <name type="scientific">Mycoplasmopsis synoviae</name>
    <name type="common">Mycoplasma synoviae</name>
    <dbReference type="NCBI Taxonomy" id="2109"/>
    <lineage>
        <taxon>Bacteria</taxon>
        <taxon>Bacillati</taxon>
        <taxon>Mycoplasmatota</taxon>
        <taxon>Mycoplasmoidales</taxon>
        <taxon>Metamycoplasmataceae</taxon>
        <taxon>Mycoplasmopsis</taxon>
    </lineage>
</organism>
<dbReference type="InterPro" id="IPR004984">
    <property type="entry name" value="Mycoplasma_lipoprotein_cen_dom"/>
</dbReference>
<evidence type="ECO:0000259" key="4">
    <source>
        <dbReference type="Pfam" id="PF03305"/>
    </source>
</evidence>
<comment type="similarity">
    <text evidence="1">Belongs to the MG185/MG260 family.</text>
</comment>
<reference evidence="5" key="1">
    <citation type="submission" date="2022-10" db="EMBL/GenBank/DDBJ databases">
        <authorList>
            <person name="Wei X."/>
        </authorList>
    </citation>
    <scope>NUCLEOTIDE SEQUENCE</scope>
    <source>
        <strain evidence="5">SD2</strain>
    </source>
</reference>
<keyword evidence="2" id="KW-0732">Signal</keyword>
<sequence length="787" mass="85263">MKQKIFISLSAIASIGLGLSAIACSGANQSGNPGSNNPVNGQGELQERRANSLLGANPEGQNNAFQQDKKEKIVLAANFLGSTAQANALVELANAYNSDPDVKTKYAGFFKPVEVEQIGSTYSDGAKKVAQYLKAKNKSAFYNLVLNHPSVAAELAKSNMLLSFNDSLGRENLDTDVSLFSSLFTDANTNTENIKNPSTYILPAMKSTMVSSVNGPVLYYILKTMVDNGATLSQDKDTQDFYNALMKTSSSDLEFIKQKWGNPVDNARTLVTSANLTISKDMFNKYEDLLNFAIVAQKLFTNSANNQNDLHIVGMDFPTVTLKTSVFSIVGNDYSKSLEAPSKVAGTNKVSYNSLSTTGSPAQVAARTVYNKLKDAAGSGAVVLQPLGQYSSGKQIYHNFALSIGSTAGYLYNFIDDTAASALRFTFDSSLDKFSFDDNDNPAASNYNNRYFVSFKQGSEYLSASAKDKNKTNEVLLSFGKNNNALIASGGKTASGSDFHMVDAESDQALKTALAEVTKDGNQENYKLLILRQSSNDDNQLTTMKAKVMDLASKDTKKELVYAGVAKGGSSSRPRNAVLVFVKTSNNNFVKTDLEKYGKQLGASVSQLTSANSLNKSELVVMNAPGKWNKNSTKNVAFLRGPSLIGIKANEEDDNATKAFVHWLVTNKKTYTFFSGKNNEVSASPSEFFQRQMSYLMPVAGFETSTTKFNNGFLDNALEVFSSAAKDPQNWTTYEPPGSELGDLFDQALDSAFRNLGNQALLNTSADKLQSFEAFVNSFTEIFGSSN</sequence>
<feature type="signal peptide" evidence="2">
    <location>
        <begin position="1"/>
        <end position="23"/>
    </location>
</feature>
<reference evidence="5" key="2">
    <citation type="submission" date="2022-11" db="EMBL/GenBank/DDBJ databases">
        <title>complete genomes of mycoplasma synoviae ZX313 strain and SD2 strain.</title>
        <authorList>
            <person name="Zhong Q."/>
        </authorList>
    </citation>
    <scope>NUCLEOTIDE SEQUENCE</scope>
    <source>
        <strain evidence="5">SD2</strain>
    </source>
</reference>
<gene>
    <name evidence="5" type="ORF">OIE46_01800</name>
</gene>
<evidence type="ECO:0000256" key="1">
    <source>
        <dbReference type="ARBA" id="ARBA00009031"/>
    </source>
</evidence>
<dbReference type="AlphaFoldDB" id="A0AAX3F164"/>
<feature type="domain" description="Mycoplasma lipoprotein central" evidence="4">
    <location>
        <begin position="252"/>
        <end position="429"/>
    </location>
</feature>